<reference evidence="1 2" key="1">
    <citation type="submission" date="2020-10" db="EMBL/GenBank/DDBJ databases">
        <title>Identification of Nocardia species via Next-generation sequencing and recognition of intraspecies genetic diversity.</title>
        <authorList>
            <person name="Li P."/>
            <person name="Li P."/>
            <person name="Lu B."/>
        </authorList>
    </citation>
    <scope>NUCLEOTIDE SEQUENCE [LARGE SCALE GENOMIC DNA]</scope>
    <source>
        <strain evidence="1 2">BJ06-0143</strain>
    </source>
</reference>
<dbReference type="InterPro" id="IPR000014">
    <property type="entry name" value="PAS"/>
</dbReference>
<dbReference type="SUPFAM" id="SSF55785">
    <property type="entry name" value="PYP-like sensor domain (PAS domain)"/>
    <property type="match status" value="1"/>
</dbReference>
<evidence type="ECO:0000313" key="2">
    <source>
        <dbReference type="Proteomes" id="UP000707731"/>
    </source>
</evidence>
<evidence type="ECO:0000313" key="1">
    <source>
        <dbReference type="EMBL" id="MBF6353825.1"/>
    </source>
</evidence>
<keyword evidence="2" id="KW-1185">Reference proteome</keyword>
<dbReference type="Proteomes" id="UP000707731">
    <property type="component" value="Unassembled WGS sequence"/>
</dbReference>
<organism evidence="1 2">
    <name type="scientific">Nocardia higoensis</name>
    <dbReference type="NCBI Taxonomy" id="228599"/>
    <lineage>
        <taxon>Bacteria</taxon>
        <taxon>Bacillati</taxon>
        <taxon>Actinomycetota</taxon>
        <taxon>Actinomycetes</taxon>
        <taxon>Mycobacteriales</taxon>
        <taxon>Nocardiaceae</taxon>
        <taxon>Nocardia</taxon>
    </lineage>
</organism>
<protein>
    <submittedName>
        <fullName evidence="1">PAS domain S-box protein</fullName>
    </submittedName>
</protein>
<dbReference type="EMBL" id="JADLQN010000001">
    <property type="protein sequence ID" value="MBF6353825.1"/>
    <property type="molecule type" value="Genomic_DNA"/>
</dbReference>
<accession>A0ABS0D6W8</accession>
<gene>
    <name evidence="1" type="ORF">IU449_04545</name>
</gene>
<dbReference type="NCBIfam" id="TIGR00229">
    <property type="entry name" value="sensory_box"/>
    <property type="match status" value="1"/>
</dbReference>
<comment type="caution">
    <text evidence="1">The sequence shown here is derived from an EMBL/GenBank/DDBJ whole genome shotgun (WGS) entry which is preliminary data.</text>
</comment>
<proteinExistence type="predicted"/>
<sequence length="445" mass="48080">MDVDGLTLGPTELFFSTTDRRGVIGLGNSVFTRVSGYALEEMTGQPHNIVRHRDMPAGMFRLMWDRLAVGKPVGAFVRNQARAGTAYWVFAAMSPVPGGYVSVRLAPCSRYFDVAEESYTQARIAERASSAAGSDRRGVAASGVLRLEEALHHYGFQSYDEFMHEALPAEITARGNLMSATSARPYATGPIAAVLSGTALVDERLEQMVGRLGGYQELCDRLMTAAAQVSDITRRIDRSVTAARDASAQVADEHPGLRNIAAVMGEPMREAVAALQTLRPELDRLRAAVTELRFRISLASLYNSMVAAFAAEVVDSTAPAHTLNAVPVLCDATAVGLSGMADQMHEVNAQLSTVAQLTGQAVTALDRFRRFIGQWRLRVLRHKAGPAIGAKLAPIDVEIAGSWEWMELLYSLGREFRSSTVTFDFPALEAQLTAIASAAARCVAD</sequence>
<dbReference type="InterPro" id="IPR035965">
    <property type="entry name" value="PAS-like_dom_sf"/>
</dbReference>
<name>A0ABS0D6W8_9NOCA</name>
<dbReference type="Gene3D" id="3.30.450.20">
    <property type="entry name" value="PAS domain"/>
    <property type="match status" value="1"/>
</dbReference>